<organism evidence="10">
    <name type="scientific">Aphanomyces astaci</name>
    <name type="common">Crayfish plague agent</name>
    <dbReference type="NCBI Taxonomy" id="112090"/>
    <lineage>
        <taxon>Eukaryota</taxon>
        <taxon>Sar</taxon>
        <taxon>Stramenopiles</taxon>
        <taxon>Oomycota</taxon>
        <taxon>Saprolegniomycetes</taxon>
        <taxon>Saprolegniales</taxon>
        <taxon>Verrucalvaceae</taxon>
        <taxon>Aphanomyces</taxon>
    </lineage>
</organism>
<dbReference type="GO" id="GO:0004519">
    <property type="term" value="F:endonuclease activity"/>
    <property type="evidence" value="ECO:0007669"/>
    <property type="project" value="UniProtKB-KW"/>
</dbReference>
<keyword evidence="6" id="KW-0255">Endonuclease</keyword>
<dbReference type="OrthoDB" id="117296at2759"/>
<gene>
    <name evidence="10" type="ORF">H257_15682</name>
</gene>
<evidence type="ECO:0000256" key="2">
    <source>
        <dbReference type="ARBA" id="ARBA00022679"/>
    </source>
</evidence>
<dbReference type="PANTHER" id="PTHR33064">
    <property type="entry name" value="POL PROTEIN"/>
    <property type="match status" value="1"/>
</dbReference>
<evidence type="ECO:0000256" key="4">
    <source>
        <dbReference type="ARBA" id="ARBA00022722"/>
    </source>
</evidence>
<dbReference type="PANTHER" id="PTHR33064:SF37">
    <property type="entry name" value="RIBONUCLEASE H"/>
    <property type="match status" value="1"/>
</dbReference>
<dbReference type="InterPro" id="IPR043502">
    <property type="entry name" value="DNA/RNA_pol_sf"/>
</dbReference>
<dbReference type="SUPFAM" id="SSF56672">
    <property type="entry name" value="DNA/RNA polymerases"/>
    <property type="match status" value="1"/>
</dbReference>
<dbReference type="RefSeq" id="XP_009842156.1">
    <property type="nucleotide sequence ID" value="XM_009843854.1"/>
</dbReference>
<keyword evidence="1" id="KW-0645">Protease</keyword>
<dbReference type="STRING" id="112090.W4FN56"/>
<evidence type="ECO:0000256" key="5">
    <source>
        <dbReference type="ARBA" id="ARBA00022750"/>
    </source>
</evidence>
<dbReference type="PROSITE" id="PS50013">
    <property type="entry name" value="CHROMO_2"/>
    <property type="match status" value="1"/>
</dbReference>
<protein>
    <recommendedName>
        <fullName evidence="9">Chromo domain-containing protein</fullName>
    </recommendedName>
</protein>
<proteinExistence type="predicted"/>
<name>W4FN56_APHAT</name>
<keyword evidence="8" id="KW-0695">RNA-directed DNA polymerase</keyword>
<evidence type="ECO:0000256" key="6">
    <source>
        <dbReference type="ARBA" id="ARBA00022759"/>
    </source>
</evidence>
<evidence type="ECO:0000256" key="8">
    <source>
        <dbReference type="ARBA" id="ARBA00022918"/>
    </source>
</evidence>
<keyword evidence="7" id="KW-0378">Hydrolase</keyword>
<evidence type="ECO:0000256" key="1">
    <source>
        <dbReference type="ARBA" id="ARBA00022670"/>
    </source>
</evidence>
<keyword evidence="4" id="KW-0540">Nuclease</keyword>
<keyword evidence="5" id="KW-0064">Aspartyl protease</keyword>
<accession>W4FN56</accession>
<dbReference type="InterPro" id="IPR016197">
    <property type="entry name" value="Chromo-like_dom_sf"/>
</dbReference>
<dbReference type="AlphaFoldDB" id="W4FN56"/>
<keyword evidence="3" id="KW-0548">Nucleotidyltransferase</keyword>
<dbReference type="GO" id="GO:0003964">
    <property type="term" value="F:RNA-directed DNA polymerase activity"/>
    <property type="evidence" value="ECO:0007669"/>
    <property type="project" value="UniProtKB-KW"/>
</dbReference>
<keyword evidence="2" id="KW-0808">Transferase</keyword>
<dbReference type="InterPro" id="IPR051320">
    <property type="entry name" value="Viral_Replic_Matur_Polypro"/>
</dbReference>
<dbReference type="InterPro" id="IPR000953">
    <property type="entry name" value="Chromo/chromo_shadow_dom"/>
</dbReference>
<evidence type="ECO:0000259" key="9">
    <source>
        <dbReference type="PROSITE" id="PS50013"/>
    </source>
</evidence>
<dbReference type="EMBL" id="KI913186">
    <property type="protein sequence ID" value="ETV68361.1"/>
    <property type="molecule type" value="Genomic_DNA"/>
</dbReference>
<dbReference type="SUPFAM" id="SSF54160">
    <property type="entry name" value="Chromo domain-like"/>
    <property type="match status" value="1"/>
</dbReference>
<sequence>MGKDLDDVSEGEWIAWFKQGYDVDPRALDTLKKRINAAVVFDMSIPAADSRIGRVGDREESQAIVKIITDAAKPASLHCAVTEQMALTRNKPLKKDVYRFVRWLREYAIGHRQRRDGVCNARAGKCDDGPERIVLEAKVAEAASAGMPTAAVEQLRNVLMEFRDVFRLKFGRDPPLKMEPLKVRLKKGVVPIALGLGPEDWVFAAVLTPDSQEYYSFMTPVGVVTPTRVLMGQTDALDYLLGYAQTTDVLLHLLRKVLEICQAYGLKLHPGKISADGVAHAPERIQDLCDLGPPQAAADLQQLLCATNWMRGNIPQYTELVAPFMKQLDIVAKAADSRKKTALMRVALSSVGWSGDHLECFDRYGPVVPPDPDKMRGVLRSCCDTEVPVEDLALPASDQRHEPLAFLSESFRGTRGRWPIVENEAFAVVESCKCLEFLLIRPGGFGLFTDHRNLEYIVIPLGSNSNMAKYQTHKLQRWALSMTTFLYVVECVAGEENLWADLLSRWESPRGPDRRFPVEFRSARMSRLALVSLLQHEDFVRPTANAITELHRGHPTCEKYASWSAEKKCFLTASGKIWIPGDALDMQVRICVVAHAGVAGHRRVEATTASGPFQVVKVVSNYLVEVQQLVPPGATPLHHARGLRLYCEGGRGVNEDLKAQIAFGDEGFYVEDLRDLRLRDGVWEVLIKWLGLDDMESSWEPTLSI</sequence>
<feature type="domain" description="Chromo" evidence="9">
    <location>
        <begin position="668"/>
        <end position="705"/>
    </location>
</feature>
<dbReference type="GeneID" id="20817678"/>
<dbReference type="VEuPathDB" id="FungiDB:H257_15682"/>
<dbReference type="GO" id="GO:0004190">
    <property type="term" value="F:aspartic-type endopeptidase activity"/>
    <property type="evidence" value="ECO:0007669"/>
    <property type="project" value="UniProtKB-KW"/>
</dbReference>
<evidence type="ECO:0000256" key="7">
    <source>
        <dbReference type="ARBA" id="ARBA00022801"/>
    </source>
</evidence>
<reference evidence="10" key="1">
    <citation type="submission" date="2013-12" db="EMBL/GenBank/DDBJ databases">
        <title>The Genome Sequence of Aphanomyces astaci APO3.</title>
        <authorList>
            <consortium name="The Broad Institute Genomics Platform"/>
            <person name="Russ C."/>
            <person name="Tyler B."/>
            <person name="van West P."/>
            <person name="Dieguez-Uribeondo J."/>
            <person name="Young S.K."/>
            <person name="Zeng Q."/>
            <person name="Gargeya S."/>
            <person name="Fitzgerald M."/>
            <person name="Abouelleil A."/>
            <person name="Alvarado L."/>
            <person name="Chapman S.B."/>
            <person name="Gainer-Dewar J."/>
            <person name="Goldberg J."/>
            <person name="Griggs A."/>
            <person name="Gujja S."/>
            <person name="Hansen M."/>
            <person name="Howarth C."/>
            <person name="Imamovic A."/>
            <person name="Ireland A."/>
            <person name="Larimer J."/>
            <person name="McCowan C."/>
            <person name="Murphy C."/>
            <person name="Pearson M."/>
            <person name="Poon T.W."/>
            <person name="Priest M."/>
            <person name="Roberts A."/>
            <person name="Saif S."/>
            <person name="Shea T."/>
            <person name="Sykes S."/>
            <person name="Wortman J."/>
            <person name="Nusbaum C."/>
            <person name="Birren B."/>
        </authorList>
    </citation>
    <scope>NUCLEOTIDE SEQUENCE [LARGE SCALE GENOMIC DNA]</scope>
    <source>
        <strain evidence="10">APO3</strain>
    </source>
</reference>
<dbReference type="Pfam" id="PF17917">
    <property type="entry name" value="RT_RNaseH"/>
    <property type="match status" value="1"/>
</dbReference>
<dbReference type="Gene3D" id="2.40.50.40">
    <property type="match status" value="1"/>
</dbReference>
<evidence type="ECO:0000256" key="3">
    <source>
        <dbReference type="ARBA" id="ARBA00022695"/>
    </source>
</evidence>
<evidence type="ECO:0000313" key="10">
    <source>
        <dbReference type="EMBL" id="ETV68361.1"/>
    </source>
</evidence>
<dbReference type="GO" id="GO:0006508">
    <property type="term" value="P:proteolysis"/>
    <property type="evidence" value="ECO:0007669"/>
    <property type="project" value="UniProtKB-KW"/>
</dbReference>
<dbReference type="CDD" id="cd00024">
    <property type="entry name" value="CD_CSD"/>
    <property type="match status" value="1"/>
</dbReference>
<dbReference type="InterPro" id="IPR041373">
    <property type="entry name" value="RT_RNaseH"/>
</dbReference>